<name>A0ABP5UBE0_9ACTN</name>
<dbReference type="RefSeq" id="WP_346075190.1">
    <property type="nucleotide sequence ID" value="NZ_BAAARB010000004.1"/>
</dbReference>
<sequence>MRVVVVGAGIAGLTAAAALVRDGHDVVVLESRRQSTGGAGISLWPNALAALDWIGLGDAVRSQSARVGGGALRWRDGTWIRKPPPGALAAAAGEELAVILRGTLHEVLAGALPTDSVRTGVAVQTVRTVGREAVVTLADGAQMRADLVVGADGTHSRIARGFNDRLSSRYAGYTAWRGVADISIDPDLAGEMIGPRSQFGAVPLPAGQTYWFATAQAPEAAVFDDERAEVDRVGRGWPEPVDAVIAATPSSALMRHDLYDRPVARRWHDGRAVIIGDAAHPMRPHLGQGGCQAIEDSVVLAAALRTSAGPEDPLQLFHDVRRRRVRRVVRESQMIGRIVNAPQTLFWGRVIRGSRILPDRILLRHLCDIAGRDAFTRQLAPVRCAR</sequence>
<evidence type="ECO:0000256" key="2">
    <source>
        <dbReference type="ARBA" id="ARBA00022630"/>
    </source>
</evidence>
<keyword evidence="2" id="KW-0285">Flavoprotein</keyword>
<feature type="domain" description="FAD-binding" evidence="5">
    <location>
        <begin position="2"/>
        <end position="332"/>
    </location>
</feature>
<dbReference type="SUPFAM" id="SSF51905">
    <property type="entry name" value="FAD/NAD(P)-binding domain"/>
    <property type="match status" value="1"/>
</dbReference>
<dbReference type="InterPro" id="IPR036188">
    <property type="entry name" value="FAD/NAD-bd_sf"/>
</dbReference>
<evidence type="ECO:0000256" key="3">
    <source>
        <dbReference type="ARBA" id="ARBA00022827"/>
    </source>
</evidence>
<accession>A0ABP5UBE0</accession>
<comment type="cofactor">
    <cofactor evidence="1">
        <name>FAD</name>
        <dbReference type="ChEBI" id="CHEBI:57692"/>
    </cofactor>
</comment>
<evidence type="ECO:0000259" key="5">
    <source>
        <dbReference type="Pfam" id="PF01494"/>
    </source>
</evidence>
<keyword evidence="4" id="KW-0560">Oxidoreductase</keyword>
<evidence type="ECO:0000256" key="4">
    <source>
        <dbReference type="ARBA" id="ARBA00023002"/>
    </source>
</evidence>
<protein>
    <submittedName>
        <fullName evidence="6">FAD-dependent oxidoreductase</fullName>
    </submittedName>
</protein>
<dbReference type="PANTHER" id="PTHR46496">
    <property type="match status" value="1"/>
</dbReference>
<dbReference type="Pfam" id="PF01494">
    <property type="entry name" value="FAD_binding_3"/>
    <property type="match status" value="1"/>
</dbReference>
<evidence type="ECO:0000313" key="7">
    <source>
        <dbReference type="Proteomes" id="UP001501170"/>
    </source>
</evidence>
<keyword evidence="3" id="KW-0274">FAD</keyword>
<dbReference type="InterPro" id="IPR002938">
    <property type="entry name" value="FAD-bd"/>
</dbReference>
<dbReference type="Gene3D" id="3.50.50.60">
    <property type="entry name" value="FAD/NAD(P)-binding domain"/>
    <property type="match status" value="1"/>
</dbReference>
<organism evidence="6 7">
    <name type="scientific">Gordonia cholesterolivorans</name>
    <dbReference type="NCBI Taxonomy" id="559625"/>
    <lineage>
        <taxon>Bacteria</taxon>
        <taxon>Bacillati</taxon>
        <taxon>Actinomycetota</taxon>
        <taxon>Actinomycetes</taxon>
        <taxon>Mycobacteriales</taxon>
        <taxon>Gordoniaceae</taxon>
        <taxon>Gordonia</taxon>
    </lineage>
</organism>
<comment type="caution">
    <text evidence="6">The sequence shown here is derived from an EMBL/GenBank/DDBJ whole genome shotgun (WGS) entry which is preliminary data.</text>
</comment>
<reference evidence="7" key="1">
    <citation type="journal article" date="2019" name="Int. J. Syst. Evol. Microbiol.">
        <title>The Global Catalogue of Microorganisms (GCM) 10K type strain sequencing project: providing services to taxonomists for standard genome sequencing and annotation.</title>
        <authorList>
            <consortium name="The Broad Institute Genomics Platform"/>
            <consortium name="The Broad Institute Genome Sequencing Center for Infectious Disease"/>
            <person name="Wu L."/>
            <person name="Ma J."/>
        </authorList>
    </citation>
    <scope>NUCLEOTIDE SEQUENCE [LARGE SCALE GENOMIC DNA]</scope>
    <source>
        <strain evidence="7">JCM 16227</strain>
    </source>
</reference>
<evidence type="ECO:0000256" key="1">
    <source>
        <dbReference type="ARBA" id="ARBA00001974"/>
    </source>
</evidence>
<keyword evidence="7" id="KW-1185">Reference proteome</keyword>
<proteinExistence type="predicted"/>
<evidence type="ECO:0000313" key="6">
    <source>
        <dbReference type="EMBL" id="GAA2372473.1"/>
    </source>
</evidence>
<dbReference type="PRINTS" id="PR00420">
    <property type="entry name" value="RNGMNOXGNASE"/>
</dbReference>
<dbReference type="EMBL" id="BAAARB010000004">
    <property type="protein sequence ID" value="GAA2372473.1"/>
    <property type="molecule type" value="Genomic_DNA"/>
</dbReference>
<gene>
    <name evidence="6" type="ORF">GCM10009855_09680</name>
</gene>
<dbReference type="Proteomes" id="UP001501170">
    <property type="component" value="Unassembled WGS sequence"/>
</dbReference>
<dbReference type="PANTHER" id="PTHR46496:SF1">
    <property type="entry name" value="ZEAXANTHIN EPOXIDASE, CHLOROPLASTIC"/>
    <property type="match status" value="1"/>
</dbReference>